<dbReference type="AlphaFoldDB" id="A0A9X2MP51"/>
<evidence type="ECO:0000313" key="3">
    <source>
        <dbReference type="Proteomes" id="UP001141950"/>
    </source>
</evidence>
<protein>
    <recommendedName>
        <fullName evidence="1">DUF7674 domain-containing protein</fullName>
    </recommendedName>
</protein>
<dbReference type="Proteomes" id="UP001141950">
    <property type="component" value="Unassembled WGS sequence"/>
</dbReference>
<keyword evidence="3" id="KW-1185">Reference proteome</keyword>
<dbReference type="RefSeq" id="WP_257445168.1">
    <property type="nucleotide sequence ID" value="NZ_JANIPJ010000006.1"/>
</dbReference>
<dbReference type="EMBL" id="JANIPJ010000006">
    <property type="protein sequence ID" value="MCR2804266.1"/>
    <property type="molecule type" value="Genomic_DNA"/>
</dbReference>
<evidence type="ECO:0000313" key="2">
    <source>
        <dbReference type="EMBL" id="MCR2804266.1"/>
    </source>
</evidence>
<gene>
    <name evidence="2" type="ORF">NQZ67_10270</name>
</gene>
<dbReference type="Pfam" id="PF24722">
    <property type="entry name" value="DUF7674"/>
    <property type="match status" value="1"/>
</dbReference>
<feature type="domain" description="DUF7674" evidence="1">
    <location>
        <begin position="9"/>
        <end position="117"/>
    </location>
</feature>
<proteinExistence type="predicted"/>
<reference evidence="2" key="1">
    <citation type="submission" date="2022-08" db="EMBL/GenBank/DDBJ databases">
        <title>The genomic sequence of strain Paenibacillus sp. SCIV0701.</title>
        <authorList>
            <person name="Zhao H."/>
        </authorList>
    </citation>
    <scope>NUCLEOTIDE SEQUENCE</scope>
    <source>
        <strain evidence="2">SCIV0701</strain>
    </source>
</reference>
<accession>A0A9X2MP51</accession>
<sequence length="119" mass="14369">MKYNELSKIFVNEFPQFRLNLIEHEALYEEVLNHVFFGDLNDYLIRLLRKNIETELLIRLFEFYERMELKGDTSVKEVLSCTILERLGDEKEILEIAYRYMGKTTRKASDNIERVWGRL</sequence>
<evidence type="ECO:0000259" key="1">
    <source>
        <dbReference type="Pfam" id="PF24722"/>
    </source>
</evidence>
<organism evidence="2 3">
    <name type="scientific">Paenibacillus soyae</name>
    <dbReference type="NCBI Taxonomy" id="2969249"/>
    <lineage>
        <taxon>Bacteria</taxon>
        <taxon>Bacillati</taxon>
        <taxon>Bacillota</taxon>
        <taxon>Bacilli</taxon>
        <taxon>Bacillales</taxon>
        <taxon>Paenibacillaceae</taxon>
        <taxon>Paenibacillus</taxon>
    </lineage>
</organism>
<comment type="caution">
    <text evidence="2">The sequence shown here is derived from an EMBL/GenBank/DDBJ whole genome shotgun (WGS) entry which is preliminary data.</text>
</comment>
<dbReference type="InterPro" id="IPR056091">
    <property type="entry name" value="DUF7674"/>
</dbReference>
<name>A0A9X2MP51_9BACL</name>